<feature type="binding site" evidence="18">
    <location>
        <begin position="65"/>
        <end position="69"/>
    </location>
    <ligand>
        <name>(6S)-NADPHX</name>
        <dbReference type="ChEBI" id="CHEBI:64076"/>
    </ligand>
</feature>
<evidence type="ECO:0000259" key="21">
    <source>
        <dbReference type="PROSITE" id="PS51385"/>
    </source>
</evidence>
<feature type="binding site" evidence="18">
    <location>
        <position position="168"/>
    </location>
    <ligand>
        <name>(6S)-NADPHX</name>
        <dbReference type="ChEBI" id="CHEBI:64076"/>
    </ligand>
</feature>
<dbReference type="Pfam" id="PF01256">
    <property type="entry name" value="Carb_kinase"/>
    <property type="match status" value="1"/>
</dbReference>
<name>A0ABD4TBU8_9EURY</name>
<evidence type="ECO:0000256" key="18">
    <source>
        <dbReference type="HAMAP-Rule" id="MF_01966"/>
    </source>
</evidence>
<feature type="domain" description="YjeF C-terminal" evidence="20">
    <location>
        <begin position="205"/>
        <end position="463"/>
    </location>
</feature>
<evidence type="ECO:0000313" key="23">
    <source>
        <dbReference type="Proteomes" id="UP001523230"/>
    </source>
</evidence>
<comment type="similarity">
    <text evidence="4 19">In the C-terminal section; belongs to the NnrD/CARKD family.</text>
</comment>
<dbReference type="PANTHER" id="PTHR12592:SF0">
    <property type="entry name" value="ATP-DEPENDENT (S)-NAD(P)H-HYDRATE DEHYDRATASE"/>
    <property type="match status" value="1"/>
</dbReference>
<dbReference type="HAMAP" id="MF_01965">
    <property type="entry name" value="NADHX_dehydratase"/>
    <property type="match status" value="1"/>
</dbReference>
<feature type="domain" description="YjeF N-terminal" evidence="21">
    <location>
        <begin position="20"/>
        <end position="203"/>
    </location>
</feature>
<evidence type="ECO:0000256" key="13">
    <source>
        <dbReference type="ARBA" id="ARBA00023268"/>
    </source>
</evidence>
<comment type="function">
    <text evidence="17">Catalyzes the dehydration of the S-form of NAD(P)HX at the expense of ADP, which is converted to AMP. Together with NAD(P)HX epimerase, which catalyzes the epimerization of the S- and R-forms, the enzyme allows the repair of both epimers of NAD(P)HX, a damaged form of NAD(P)H that is a result of enzymatic or heat-dependent hydration.</text>
</comment>
<gene>
    <name evidence="18" type="primary">nnrE</name>
    <name evidence="17" type="synonym">nnrD</name>
    <name evidence="22" type="ORF">DIC75_07535</name>
</gene>
<dbReference type="NCBIfam" id="TIGR00196">
    <property type="entry name" value="yjeF_cterm"/>
    <property type="match status" value="1"/>
</dbReference>
<dbReference type="Pfam" id="PF03853">
    <property type="entry name" value="YjeF_N"/>
    <property type="match status" value="1"/>
</dbReference>
<feature type="binding site" evidence="18">
    <location>
        <position position="171"/>
    </location>
    <ligand>
        <name>K(+)</name>
        <dbReference type="ChEBI" id="CHEBI:29103"/>
    </ligand>
</feature>
<dbReference type="GO" id="GO:0005524">
    <property type="term" value="F:ATP binding"/>
    <property type="evidence" value="ECO:0007669"/>
    <property type="project" value="UniProtKB-UniRule"/>
</dbReference>
<dbReference type="Proteomes" id="UP001523230">
    <property type="component" value="Unassembled WGS sequence"/>
</dbReference>
<comment type="similarity">
    <text evidence="3 19">In the N-terminal section; belongs to the NnrE/AIBP family.</text>
</comment>
<comment type="catalytic activity">
    <reaction evidence="15 17 19">
        <text>(6S)-NADHX + ADP = AMP + phosphate + NADH + H(+)</text>
        <dbReference type="Rhea" id="RHEA:32223"/>
        <dbReference type="ChEBI" id="CHEBI:15378"/>
        <dbReference type="ChEBI" id="CHEBI:43474"/>
        <dbReference type="ChEBI" id="CHEBI:57945"/>
        <dbReference type="ChEBI" id="CHEBI:64074"/>
        <dbReference type="ChEBI" id="CHEBI:456215"/>
        <dbReference type="ChEBI" id="CHEBI:456216"/>
        <dbReference type="EC" id="4.2.1.136"/>
    </reaction>
</comment>
<keyword evidence="10 17" id="KW-0520">NAD</keyword>
<proteinExistence type="inferred from homology"/>
<comment type="function">
    <text evidence="14 19">Bifunctional enzyme that catalyzes the epimerization of the S- and R-forms of NAD(P)HX and the dehydration of the S-form of NAD(P)HX at the expense of ADP, which is converted to AMP. This allows the repair of both epimers of NAD(P)HX, a damaged form of NAD(P)H that is a result of enzymatic or heat-dependent hydration.</text>
</comment>
<dbReference type="InterPro" id="IPR004443">
    <property type="entry name" value="YjeF_N_dom"/>
</dbReference>
<accession>A0ABD4TBU8</accession>
<dbReference type="InterPro" id="IPR000631">
    <property type="entry name" value="CARKD"/>
</dbReference>
<keyword evidence="7 17" id="KW-0067">ATP-binding</keyword>
<feature type="binding site" evidence="17">
    <location>
        <position position="406"/>
    </location>
    <ligand>
        <name>(6S)-NADPHX</name>
        <dbReference type="ChEBI" id="CHEBI:64076"/>
    </ligand>
</feature>
<dbReference type="NCBIfam" id="TIGR00197">
    <property type="entry name" value="yjeF_nterm"/>
    <property type="match status" value="1"/>
</dbReference>
<comment type="similarity">
    <text evidence="17">Belongs to the NnrD/CARKD family.</text>
</comment>
<dbReference type="GO" id="GO:0052856">
    <property type="term" value="F:NAD(P)HX epimerase activity"/>
    <property type="evidence" value="ECO:0007669"/>
    <property type="project" value="UniProtKB-UniRule"/>
</dbReference>
<comment type="function">
    <text evidence="18">Catalyzes the epimerization of the S- and R-forms of NAD(P)HX, a damaged form of NAD(P)H that is a result of enzymatic or heat-dependent hydration. This is a prerequisite for the S-specific NAD(P)H-hydrate dehydratase to allow the repair of both epimers of NAD(P)HX.</text>
</comment>
<comment type="catalytic activity">
    <reaction evidence="16 17 19">
        <text>(6S)-NADPHX + ADP = AMP + phosphate + NADPH + H(+)</text>
        <dbReference type="Rhea" id="RHEA:32235"/>
        <dbReference type="ChEBI" id="CHEBI:15378"/>
        <dbReference type="ChEBI" id="CHEBI:43474"/>
        <dbReference type="ChEBI" id="CHEBI:57783"/>
        <dbReference type="ChEBI" id="CHEBI:64076"/>
        <dbReference type="ChEBI" id="CHEBI:456215"/>
        <dbReference type="ChEBI" id="CHEBI:456216"/>
        <dbReference type="EC" id="4.2.1.136"/>
    </reaction>
</comment>
<keyword evidence="9 18" id="KW-0630">Potassium</keyword>
<dbReference type="GO" id="GO:0046872">
    <property type="term" value="F:metal ion binding"/>
    <property type="evidence" value="ECO:0007669"/>
    <property type="project" value="UniProtKB-UniRule"/>
</dbReference>
<keyword evidence="13" id="KW-0511">Multifunctional enzyme</keyword>
<evidence type="ECO:0000259" key="20">
    <source>
        <dbReference type="PROSITE" id="PS51383"/>
    </source>
</evidence>
<evidence type="ECO:0000256" key="17">
    <source>
        <dbReference type="HAMAP-Rule" id="MF_01965"/>
    </source>
</evidence>
<protein>
    <recommendedName>
        <fullName evidence="19">Bifunctional NAD(P)H-hydrate repair enzyme</fullName>
    </recommendedName>
    <alternativeName>
        <fullName evidence="19">Nicotinamide nucleotide repair protein</fullName>
    </alternativeName>
    <domain>
        <recommendedName>
            <fullName evidence="19">ADP-dependent (S)-NAD(P)H-hydrate dehydratase</fullName>
            <ecNumber evidence="19">4.2.1.136</ecNumber>
        </recommendedName>
        <alternativeName>
            <fullName evidence="19">ADP-dependent NAD(P)HX dehydratase</fullName>
        </alternativeName>
    </domain>
    <domain>
        <recommendedName>
            <fullName evidence="19">NAD(P)H-hydrate epimerase</fullName>
            <ecNumber evidence="19">5.1.99.6</ecNumber>
        </recommendedName>
    </domain>
</protein>
<keyword evidence="5 18" id="KW-0479">Metal-binding</keyword>
<dbReference type="PIRSF" id="PIRSF017184">
    <property type="entry name" value="Nnr"/>
    <property type="match status" value="1"/>
</dbReference>
<keyword evidence="12 17" id="KW-0456">Lyase</keyword>
<dbReference type="InterPro" id="IPR030677">
    <property type="entry name" value="Nnr"/>
</dbReference>
<evidence type="ECO:0000256" key="12">
    <source>
        <dbReference type="ARBA" id="ARBA00023239"/>
    </source>
</evidence>
<dbReference type="HAMAP" id="MF_01966">
    <property type="entry name" value="NADHX_epimerase"/>
    <property type="match status" value="1"/>
</dbReference>
<dbReference type="InterPro" id="IPR029056">
    <property type="entry name" value="Ribokinase-like"/>
</dbReference>
<dbReference type="EC" id="5.1.99.6" evidence="19"/>
<evidence type="ECO:0000256" key="4">
    <source>
        <dbReference type="ARBA" id="ARBA00009524"/>
    </source>
</evidence>
<comment type="cofactor">
    <cofactor evidence="18 19">
        <name>K(+)</name>
        <dbReference type="ChEBI" id="CHEBI:29103"/>
    </cofactor>
    <text evidence="18 19">Binds 1 potassium ion per subunit.</text>
</comment>
<evidence type="ECO:0000256" key="1">
    <source>
        <dbReference type="ARBA" id="ARBA00000013"/>
    </source>
</evidence>
<keyword evidence="6 17" id="KW-0547">Nucleotide-binding</keyword>
<feature type="binding site" evidence="17">
    <location>
        <position position="239"/>
    </location>
    <ligand>
        <name>(6S)-NADPHX</name>
        <dbReference type="ChEBI" id="CHEBI:64076"/>
    </ligand>
</feature>
<dbReference type="SUPFAM" id="SSF64153">
    <property type="entry name" value="YjeF N-terminal domain-like"/>
    <property type="match status" value="1"/>
</dbReference>
<comment type="caution">
    <text evidence="22">The sequence shown here is derived from an EMBL/GenBank/DDBJ whole genome shotgun (WGS) entry which is preliminary data.</text>
</comment>
<feature type="binding site" evidence="17">
    <location>
        <position position="301"/>
    </location>
    <ligand>
        <name>(6S)-NADPHX</name>
        <dbReference type="ChEBI" id="CHEBI:64076"/>
    </ligand>
</feature>
<evidence type="ECO:0000256" key="6">
    <source>
        <dbReference type="ARBA" id="ARBA00022741"/>
    </source>
</evidence>
<dbReference type="GO" id="GO:0052855">
    <property type="term" value="F:ADP-dependent NAD(P)H-hydrate dehydratase activity"/>
    <property type="evidence" value="ECO:0007669"/>
    <property type="project" value="UniProtKB-UniRule"/>
</dbReference>
<keyword evidence="23" id="KW-1185">Reference proteome</keyword>
<dbReference type="EMBL" id="QFDM01000002">
    <property type="protein sequence ID" value="MCM2466166.1"/>
    <property type="molecule type" value="Genomic_DNA"/>
</dbReference>
<comment type="subunit">
    <text evidence="17">Homotetramer.</text>
</comment>
<evidence type="ECO:0000256" key="2">
    <source>
        <dbReference type="ARBA" id="ARBA00000909"/>
    </source>
</evidence>
<dbReference type="Gene3D" id="3.40.1190.20">
    <property type="match status" value="1"/>
</dbReference>
<feature type="binding site" evidence="18">
    <location>
        <position position="66"/>
    </location>
    <ligand>
        <name>K(+)</name>
        <dbReference type="ChEBI" id="CHEBI:29103"/>
    </ligand>
</feature>
<feature type="binding site" evidence="18">
    <location>
        <begin position="139"/>
        <end position="145"/>
    </location>
    <ligand>
        <name>(6S)-NADPHX</name>
        <dbReference type="ChEBI" id="CHEBI:64076"/>
    </ligand>
</feature>
<evidence type="ECO:0000256" key="9">
    <source>
        <dbReference type="ARBA" id="ARBA00022958"/>
    </source>
</evidence>
<dbReference type="PANTHER" id="PTHR12592">
    <property type="entry name" value="ATP-DEPENDENT (S)-NAD(P)H-HYDRATE DEHYDRATASE FAMILY MEMBER"/>
    <property type="match status" value="1"/>
</dbReference>
<sequence length="467" mass="47927">MTTNDMREFLETGVIDAGRMRAVEGNAVALGHPSLSMMESAGRAVADAVLARGVSRVLVLCGRGNNGGDGMVAARYLRHLDSVDVVYPDCGSTTSSAAAQASLLRHCSVALHPIRCAADVEALSCLFGEADIIVDAMLGTGASGAVREPLATLVARANGSGAPVVAVDIPTPGIRASRVISFHRPKVEGADVVDIGIPLEAEIFTGPGDLALVPARASGAHKGAGGEVLVVGGGPYQGAPYIAAMGALRAGADIVRIASPAYIPMPDLIYERLEGGAITADHLETILSLVDRADVVVCGMGLGKESHGVVLAVAEAARRAVFDADALSRPLPVAKETIYTPHAGEFARMIGAEPPADLAARGRCVKAAATAGTILLKGPVDVVSDGRRVRFNRTGTPAMTVGGTGDLLAGVTGALFCHLPAFEAACIAAYVNGRAGMRAAEERGNGMLATDMPDYIPQELFRRSAPE</sequence>
<dbReference type="GO" id="GO:0046496">
    <property type="term" value="P:nicotinamide nucleotide metabolic process"/>
    <property type="evidence" value="ECO:0007669"/>
    <property type="project" value="UniProtKB-UniRule"/>
</dbReference>
<dbReference type="CDD" id="cd01171">
    <property type="entry name" value="YXKO-related"/>
    <property type="match status" value="1"/>
</dbReference>
<evidence type="ECO:0000256" key="10">
    <source>
        <dbReference type="ARBA" id="ARBA00023027"/>
    </source>
</evidence>
<comment type="catalytic activity">
    <reaction evidence="2 18 19">
        <text>(6R)-NADPHX = (6S)-NADPHX</text>
        <dbReference type="Rhea" id="RHEA:32227"/>
        <dbReference type="ChEBI" id="CHEBI:64076"/>
        <dbReference type="ChEBI" id="CHEBI:64077"/>
        <dbReference type="EC" id="5.1.99.6"/>
    </reaction>
</comment>
<comment type="caution">
    <text evidence="17">Lacks conserved residue(s) required for the propagation of feature annotation.</text>
</comment>
<evidence type="ECO:0000256" key="14">
    <source>
        <dbReference type="ARBA" id="ARBA00025153"/>
    </source>
</evidence>
<feature type="binding site" evidence="17">
    <location>
        <position position="405"/>
    </location>
    <ligand>
        <name>AMP</name>
        <dbReference type="ChEBI" id="CHEBI:456215"/>
    </ligand>
</feature>
<evidence type="ECO:0000313" key="22">
    <source>
        <dbReference type="EMBL" id="MCM2466166.1"/>
    </source>
</evidence>
<comment type="similarity">
    <text evidence="18">Belongs to the NnrE/AIBP family.</text>
</comment>
<dbReference type="AlphaFoldDB" id="A0ABD4TBU8"/>
<keyword evidence="8 17" id="KW-0521">NADP</keyword>
<evidence type="ECO:0000256" key="11">
    <source>
        <dbReference type="ARBA" id="ARBA00023235"/>
    </source>
</evidence>
<evidence type="ECO:0000256" key="16">
    <source>
        <dbReference type="ARBA" id="ARBA00049209"/>
    </source>
</evidence>
<organism evidence="22 23">
    <name type="scientific">Methanoculleus oceani</name>
    <dbReference type="NCBI Taxonomy" id="2184756"/>
    <lineage>
        <taxon>Archaea</taxon>
        <taxon>Methanobacteriati</taxon>
        <taxon>Methanobacteriota</taxon>
        <taxon>Stenosarchaea group</taxon>
        <taxon>Methanomicrobia</taxon>
        <taxon>Methanomicrobiales</taxon>
        <taxon>Methanomicrobiaceae</taxon>
        <taxon>Methanoculleus</taxon>
    </lineage>
</organism>
<feature type="binding site" evidence="18">
    <location>
        <position position="135"/>
    </location>
    <ligand>
        <name>K(+)</name>
        <dbReference type="ChEBI" id="CHEBI:29103"/>
    </ligand>
</feature>
<dbReference type="PROSITE" id="PS51383">
    <property type="entry name" value="YJEF_C_3"/>
    <property type="match status" value="1"/>
</dbReference>
<evidence type="ECO:0000256" key="8">
    <source>
        <dbReference type="ARBA" id="ARBA00022857"/>
    </source>
</evidence>
<dbReference type="InterPro" id="IPR036652">
    <property type="entry name" value="YjeF_N_dom_sf"/>
</dbReference>
<dbReference type="SUPFAM" id="SSF53613">
    <property type="entry name" value="Ribokinase-like"/>
    <property type="match status" value="1"/>
</dbReference>
<evidence type="ECO:0000256" key="5">
    <source>
        <dbReference type="ARBA" id="ARBA00022723"/>
    </source>
</evidence>
<dbReference type="EC" id="4.2.1.136" evidence="19"/>
<comment type="cofactor">
    <cofactor evidence="17">
        <name>Mg(2+)</name>
        <dbReference type="ChEBI" id="CHEBI:18420"/>
    </cofactor>
</comment>
<evidence type="ECO:0000256" key="19">
    <source>
        <dbReference type="PIRNR" id="PIRNR017184"/>
    </source>
</evidence>
<dbReference type="RefSeq" id="WP_250987427.1">
    <property type="nucleotide sequence ID" value="NZ_QFDM01000002.1"/>
</dbReference>
<comment type="catalytic activity">
    <reaction evidence="1 18 19">
        <text>(6R)-NADHX = (6S)-NADHX</text>
        <dbReference type="Rhea" id="RHEA:32215"/>
        <dbReference type="ChEBI" id="CHEBI:64074"/>
        <dbReference type="ChEBI" id="CHEBI:64075"/>
        <dbReference type="EC" id="5.1.99.6"/>
    </reaction>
</comment>
<evidence type="ECO:0000256" key="7">
    <source>
        <dbReference type="ARBA" id="ARBA00022840"/>
    </source>
</evidence>
<dbReference type="PROSITE" id="PS51385">
    <property type="entry name" value="YJEF_N"/>
    <property type="match status" value="1"/>
</dbReference>
<dbReference type="Gene3D" id="3.40.50.10260">
    <property type="entry name" value="YjeF N-terminal domain"/>
    <property type="match status" value="1"/>
</dbReference>
<reference evidence="22 23" key="1">
    <citation type="submission" date="2018-05" db="EMBL/GenBank/DDBJ databases">
        <title>Isolation and characterization of genus Methanoculleus species and their viruses from deep sea marine sediment offshore southwestern Taiwan.</title>
        <authorList>
            <person name="Wei W.-H."/>
            <person name="Chen W.-C."/>
            <person name="Lai M.-C."/>
            <person name="Chen S.-C."/>
        </authorList>
    </citation>
    <scope>NUCLEOTIDE SEQUENCE [LARGE SCALE GENOMIC DNA]</scope>
    <source>
        <strain evidence="22 23">CWC-02</strain>
    </source>
</reference>
<evidence type="ECO:0000256" key="15">
    <source>
        <dbReference type="ARBA" id="ARBA00048238"/>
    </source>
</evidence>
<evidence type="ECO:0000256" key="3">
    <source>
        <dbReference type="ARBA" id="ARBA00006001"/>
    </source>
</evidence>
<keyword evidence="11 18" id="KW-0413">Isomerase</keyword>
<feature type="binding site" evidence="17">
    <location>
        <position position="342"/>
    </location>
    <ligand>
        <name>(6S)-NADPHX</name>
        <dbReference type="ChEBI" id="CHEBI:64076"/>
    </ligand>
</feature>